<accession>A0A5C6QAA4</accession>
<dbReference type="InterPro" id="IPR021352">
    <property type="entry name" value="DUF2971"/>
</dbReference>
<dbReference type="RefSeq" id="WP_146790154.1">
    <property type="nucleotide sequence ID" value="NZ_VOLT01000010.1"/>
</dbReference>
<dbReference type="Pfam" id="PF11185">
    <property type="entry name" value="DUF2971"/>
    <property type="match status" value="1"/>
</dbReference>
<dbReference type="AlphaFoldDB" id="A0A5C6QAA4"/>
<evidence type="ECO:0000313" key="2">
    <source>
        <dbReference type="Proteomes" id="UP000321822"/>
    </source>
</evidence>
<dbReference type="EMBL" id="VOLT01000010">
    <property type="protein sequence ID" value="TWX65537.1"/>
    <property type="molecule type" value="Genomic_DNA"/>
</dbReference>
<keyword evidence="2" id="KW-1185">Reference proteome</keyword>
<reference evidence="1 2" key="1">
    <citation type="submission" date="2019-07" db="EMBL/GenBank/DDBJ databases">
        <title>Genomes of sea-ice associated Colwellia species.</title>
        <authorList>
            <person name="Bowman J.P."/>
        </authorList>
    </citation>
    <scope>NUCLEOTIDE SEQUENCE [LARGE SCALE GENOMIC DNA]</scope>
    <source>
        <strain evidence="1 2">ACAM 459</strain>
    </source>
</reference>
<comment type="caution">
    <text evidence="1">The sequence shown here is derived from an EMBL/GenBank/DDBJ whole genome shotgun (WGS) entry which is preliminary data.</text>
</comment>
<evidence type="ECO:0000313" key="1">
    <source>
        <dbReference type="EMBL" id="TWX65537.1"/>
    </source>
</evidence>
<proteinExistence type="predicted"/>
<organism evidence="1 2">
    <name type="scientific">Colwellia demingiae</name>
    <dbReference type="NCBI Taxonomy" id="89401"/>
    <lineage>
        <taxon>Bacteria</taxon>
        <taxon>Pseudomonadati</taxon>
        <taxon>Pseudomonadota</taxon>
        <taxon>Gammaproteobacteria</taxon>
        <taxon>Alteromonadales</taxon>
        <taxon>Colwelliaceae</taxon>
        <taxon>Colwellia</taxon>
    </lineage>
</organism>
<name>A0A5C6QAA4_9GAMM</name>
<gene>
    <name evidence="1" type="ORF">ESZ36_17180</name>
</gene>
<dbReference type="Proteomes" id="UP000321822">
    <property type="component" value="Unassembled WGS sequence"/>
</dbReference>
<sequence length="278" mass="32152">MKLYKFREVDTFSLSGLSNSVLWFSDLGKFNDPFEGSYVLDETVSDYVRKNLLSRVTPIPDSEVDVAQRDRMLKEAGVTDNDSQEELFFKMLKRDFEKAMIGTVHKSKAICMSRYDDNDDPLYENLMWSHYAGGLRGFCLVFDSEQLQQDFYDQELTIRPIEVEYQDRPVTLSLDSFARSRHILNDNPMTDTITDITKTIGTKSKAWKYEKEYRLLTLENGNGHSYSPKCLKELVIGEKMPKDQQKLVIDTAKSANPDVLIKLARLKKGTYQLEIVDY</sequence>
<protein>
    <submittedName>
        <fullName evidence="1">DUF2971 domain-containing protein</fullName>
    </submittedName>
</protein>
<dbReference type="OrthoDB" id="4119964at2"/>